<dbReference type="Gene3D" id="1.20.120.50">
    <property type="entry name" value="Hemerythrin-like"/>
    <property type="match status" value="1"/>
</dbReference>
<dbReference type="InterPro" id="IPR012312">
    <property type="entry name" value="Hemerythrin-like"/>
</dbReference>
<dbReference type="AlphaFoldDB" id="A0A1M6F5C5"/>
<reference evidence="6 7" key="1">
    <citation type="submission" date="2016-11" db="EMBL/GenBank/DDBJ databases">
        <authorList>
            <person name="Jaros S."/>
            <person name="Januszkiewicz K."/>
            <person name="Wedrychowicz H."/>
        </authorList>
    </citation>
    <scope>NUCLEOTIDE SEQUENCE [LARGE SCALE GENOMIC DNA]</scope>
    <source>
        <strain evidence="6 7">DSM 5091</strain>
    </source>
</reference>
<dbReference type="EMBL" id="FQZT01000003">
    <property type="protein sequence ID" value="SHI92905.1"/>
    <property type="molecule type" value="Genomic_DNA"/>
</dbReference>
<keyword evidence="2" id="KW-0813">Transport</keyword>
<gene>
    <name evidence="6" type="ORF">SAMN02745165_01160</name>
</gene>
<keyword evidence="3" id="KW-0479">Metal-binding</keyword>
<evidence type="ECO:0000256" key="4">
    <source>
        <dbReference type="ARBA" id="ARBA00023004"/>
    </source>
</evidence>
<evidence type="ECO:0000256" key="1">
    <source>
        <dbReference type="ARBA" id="ARBA00010587"/>
    </source>
</evidence>
<proteinExistence type="inferred from homology"/>
<sequence>MATIAWKEIYQTGIVALDDEHKQLVAQIDRLFQAVRDKQGDDVLQETFEMLKDYTEKHFQHEEKLMQEYGFPGLEEHRQIHQQLRDSVDDMISRNSSDPQQLAKELLAFLRVWLLEHIVNVDKKYGVFLESRAGRFIS</sequence>
<dbReference type="NCBIfam" id="NF033749">
    <property type="entry name" value="bact_hemeryth"/>
    <property type="match status" value="1"/>
</dbReference>
<dbReference type="GO" id="GO:0005344">
    <property type="term" value="F:oxygen carrier activity"/>
    <property type="evidence" value="ECO:0007669"/>
    <property type="project" value="UniProtKB-KW"/>
</dbReference>
<dbReference type="PROSITE" id="PS00550">
    <property type="entry name" value="HEMERYTHRINS"/>
    <property type="match status" value="1"/>
</dbReference>
<dbReference type="InterPro" id="IPR016131">
    <property type="entry name" value="Haemerythrin_Fe_BS"/>
</dbReference>
<dbReference type="InterPro" id="IPR035938">
    <property type="entry name" value="Hemerythrin-like_sf"/>
</dbReference>
<keyword evidence="7" id="KW-1185">Reference proteome</keyword>
<accession>A0A1M6F5C5</accession>
<dbReference type="CDD" id="cd12107">
    <property type="entry name" value="Hemerythrin"/>
    <property type="match status" value="1"/>
</dbReference>
<dbReference type="NCBIfam" id="TIGR02481">
    <property type="entry name" value="hemeryth_dom"/>
    <property type="match status" value="1"/>
</dbReference>
<evidence type="ECO:0000256" key="3">
    <source>
        <dbReference type="ARBA" id="ARBA00022723"/>
    </source>
</evidence>
<evidence type="ECO:0000313" key="7">
    <source>
        <dbReference type="Proteomes" id="UP000184171"/>
    </source>
</evidence>
<evidence type="ECO:0000259" key="5">
    <source>
        <dbReference type="Pfam" id="PF01814"/>
    </source>
</evidence>
<dbReference type="InterPro" id="IPR012827">
    <property type="entry name" value="Hemerythrin_metal-bd"/>
</dbReference>
<evidence type="ECO:0000313" key="6">
    <source>
        <dbReference type="EMBL" id="SHI92905.1"/>
    </source>
</evidence>
<dbReference type="PANTHER" id="PTHR37164:SF1">
    <property type="entry name" value="BACTERIOHEMERYTHRIN"/>
    <property type="match status" value="1"/>
</dbReference>
<dbReference type="Proteomes" id="UP000184171">
    <property type="component" value="Unassembled WGS sequence"/>
</dbReference>
<dbReference type="OrthoDB" id="9774644at2"/>
<dbReference type="RefSeq" id="WP_072906655.1">
    <property type="nucleotide sequence ID" value="NZ_FQZT01000003.1"/>
</dbReference>
<comment type="similarity">
    <text evidence="1">Belongs to the hemerythrin family.</text>
</comment>
<dbReference type="STRING" id="1122189.SAMN02745165_01160"/>
<dbReference type="InterPro" id="IPR050669">
    <property type="entry name" value="Hemerythrin"/>
</dbReference>
<organism evidence="6 7">
    <name type="scientific">Malonomonas rubra DSM 5091</name>
    <dbReference type="NCBI Taxonomy" id="1122189"/>
    <lineage>
        <taxon>Bacteria</taxon>
        <taxon>Pseudomonadati</taxon>
        <taxon>Thermodesulfobacteriota</taxon>
        <taxon>Desulfuromonadia</taxon>
        <taxon>Desulfuromonadales</taxon>
        <taxon>Geopsychrobacteraceae</taxon>
        <taxon>Malonomonas</taxon>
    </lineage>
</organism>
<keyword evidence="4" id="KW-0408">Iron</keyword>
<dbReference type="PANTHER" id="PTHR37164">
    <property type="entry name" value="BACTERIOHEMERYTHRIN"/>
    <property type="match status" value="1"/>
</dbReference>
<dbReference type="SUPFAM" id="SSF47188">
    <property type="entry name" value="Hemerythrin-like"/>
    <property type="match status" value="1"/>
</dbReference>
<feature type="domain" description="Hemerythrin-like" evidence="5">
    <location>
        <begin position="12"/>
        <end position="125"/>
    </location>
</feature>
<dbReference type="Pfam" id="PF01814">
    <property type="entry name" value="Hemerythrin"/>
    <property type="match status" value="1"/>
</dbReference>
<dbReference type="GO" id="GO:0046872">
    <property type="term" value="F:metal ion binding"/>
    <property type="evidence" value="ECO:0007669"/>
    <property type="project" value="UniProtKB-KW"/>
</dbReference>
<keyword evidence="2" id="KW-0561">Oxygen transport</keyword>
<evidence type="ECO:0000256" key="2">
    <source>
        <dbReference type="ARBA" id="ARBA00022621"/>
    </source>
</evidence>
<protein>
    <submittedName>
        <fullName evidence="6">Hemerythrin</fullName>
    </submittedName>
</protein>
<name>A0A1M6F5C5_MALRU</name>